<evidence type="ECO:0000256" key="2">
    <source>
        <dbReference type="ARBA" id="ARBA00022729"/>
    </source>
</evidence>
<evidence type="ECO:0000313" key="4">
    <source>
        <dbReference type="Ensembl" id="ENSLLTP00000010123.1"/>
    </source>
</evidence>
<dbReference type="GO" id="GO:0001851">
    <property type="term" value="F:complement component C3b binding"/>
    <property type="evidence" value="ECO:0007669"/>
    <property type="project" value="TreeGrafter"/>
</dbReference>
<dbReference type="PANTHER" id="PTHR45785:SF7">
    <property type="entry name" value="COMPLEMENT FACTOR H"/>
    <property type="match status" value="1"/>
</dbReference>
<dbReference type="SUPFAM" id="SSF57535">
    <property type="entry name" value="Complement control module/SCR domain"/>
    <property type="match status" value="1"/>
</dbReference>
<sequence>RIENGRMTEHLEWYKPFPKWEGQTIDFHCDHGFVSVNQQTWQRATCINSHFVPEPKCFRYSPANQQSTITCTKKGWSPAPECMLAIGGKCGPPPPWRMETFCAKISYTMEGSPRVTCQNSHWSQPPTCRVACTANEEDMRVYNIKLRWSNRNKIYSEDGSREANCVDGKFDYPTCSTFRQEKQMHRHTVGGIKLILRQLVFGTSF</sequence>
<dbReference type="Ensembl" id="ENSLLTT00000010501.1">
    <property type="protein sequence ID" value="ENSLLTP00000010123.1"/>
    <property type="gene ID" value="ENSLLTG00000007717.1"/>
</dbReference>
<dbReference type="InterPro" id="IPR035976">
    <property type="entry name" value="Sushi/SCR/CCP_sf"/>
</dbReference>
<keyword evidence="1" id="KW-0768">Sushi</keyword>
<organism evidence="4 5">
    <name type="scientific">Laticauda laticaudata</name>
    <name type="common">Blue-ringed sea krait</name>
    <name type="synonym">Blue-lipped sea krait</name>
    <dbReference type="NCBI Taxonomy" id="8630"/>
    <lineage>
        <taxon>Eukaryota</taxon>
        <taxon>Metazoa</taxon>
        <taxon>Chordata</taxon>
        <taxon>Craniata</taxon>
        <taxon>Vertebrata</taxon>
        <taxon>Euteleostomi</taxon>
        <taxon>Lepidosauria</taxon>
        <taxon>Squamata</taxon>
        <taxon>Bifurcata</taxon>
        <taxon>Unidentata</taxon>
        <taxon>Episquamata</taxon>
        <taxon>Toxicofera</taxon>
        <taxon>Serpentes</taxon>
        <taxon>Colubroidea</taxon>
        <taxon>Elapidae</taxon>
        <taxon>Laticaudinae</taxon>
        <taxon>Laticauda</taxon>
    </lineage>
</organism>
<name>A0A8C5S007_LATLA</name>
<proteinExistence type="predicted"/>
<reference evidence="4" key="2">
    <citation type="submission" date="2025-09" db="UniProtKB">
        <authorList>
            <consortium name="Ensembl"/>
        </authorList>
    </citation>
    <scope>IDENTIFICATION</scope>
</reference>
<dbReference type="GeneTree" id="ENSGT00990000211907"/>
<evidence type="ECO:0000256" key="1">
    <source>
        <dbReference type="ARBA" id="ARBA00022659"/>
    </source>
</evidence>
<dbReference type="Gene3D" id="2.10.70.10">
    <property type="entry name" value="Complement Module, domain 1"/>
    <property type="match status" value="3"/>
</dbReference>
<dbReference type="GO" id="GO:0005615">
    <property type="term" value="C:extracellular space"/>
    <property type="evidence" value="ECO:0007669"/>
    <property type="project" value="TreeGrafter"/>
</dbReference>
<dbReference type="PANTHER" id="PTHR45785">
    <property type="entry name" value="COMPLEMENT FACTOR H-RELATED"/>
    <property type="match status" value="1"/>
</dbReference>
<evidence type="ECO:0000313" key="5">
    <source>
        <dbReference type="Proteomes" id="UP000694406"/>
    </source>
</evidence>
<keyword evidence="2" id="KW-0732">Signal</keyword>
<dbReference type="InterPro" id="IPR051503">
    <property type="entry name" value="ComplSys_Reg/VirEntry_Med"/>
</dbReference>
<protein>
    <submittedName>
        <fullName evidence="4">Uncharacterized protein</fullName>
    </submittedName>
</protein>
<dbReference type="GO" id="GO:0006956">
    <property type="term" value="P:complement activation"/>
    <property type="evidence" value="ECO:0007669"/>
    <property type="project" value="TreeGrafter"/>
</dbReference>
<accession>A0A8C5S007</accession>
<keyword evidence="3" id="KW-1015">Disulfide bond</keyword>
<reference evidence="4" key="1">
    <citation type="submission" date="2025-08" db="UniProtKB">
        <authorList>
            <consortium name="Ensembl"/>
        </authorList>
    </citation>
    <scope>IDENTIFICATION</scope>
</reference>
<dbReference type="AlphaFoldDB" id="A0A8C5S007"/>
<dbReference type="Proteomes" id="UP000694406">
    <property type="component" value="Unplaced"/>
</dbReference>
<keyword evidence="5" id="KW-1185">Reference proteome</keyword>
<evidence type="ECO:0000256" key="3">
    <source>
        <dbReference type="ARBA" id="ARBA00023157"/>
    </source>
</evidence>